<comment type="caution">
    <text evidence="1">The sequence shown here is derived from an EMBL/GenBank/DDBJ whole genome shotgun (WGS) entry which is preliminary data.</text>
</comment>
<dbReference type="EMBL" id="JABSTU010000007">
    <property type="protein sequence ID" value="KAH8025563.1"/>
    <property type="molecule type" value="Genomic_DNA"/>
</dbReference>
<organism evidence="1 2">
    <name type="scientific">Rhipicephalus microplus</name>
    <name type="common">Cattle tick</name>
    <name type="synonym">Boophilus microplus</name>
    <dbReference type="NCBI Taxonomy" id="6941"/>
    <lineage>
        <taxon>Eukaryota</taxon>
        <taxon>Metazoa</taxon>
        <taxon>Ecdysozoa</taxon>
        <taxon>Arthropoda</taxon>
        <taxon>Chelicerata</taxon>
        <taxon>Arachnida</taxon>
        <taxon>Acari</taxon>
        <taxon>Parasitiformes</taxon>
        <taxon>Ixodida</taxon>
        <taxon>Ixodoidea</taxon>
        <taxon>Ixodidae</taxon>
        <taxon>Rhipicephalinae</taxon>
        <taxon>Rhipicephalus</taxon>
        <taxon>Boophilus</taxon>
    </lineage>
</organism>
<keyword evidence="2" id="KW-1185">Reference proteome</keyword>
<evidence type="ECO:0000313" key="1">
    <source>
        <dbReference type="EMBL" id="KAH8025563.1"/>
    </source>
</evidence>
<reference evidence="1" key="2">
    <citation type="submission" date="2021-09" db="EMBL/GenBank/DDBJ databases">
        <authorList>
            <person name="Jia N."/>
            <person name="Wang J."/>
            <person name="Shi W."/>
            <person name="Du L."/>
            <person name="Sun Y."/>
            <person name="Zhan W."/>
            <person name="Jiang J."/>
            <person name="Wang Q."/>
            <person name="Zhang B."/>
            <person name="Ji P."/>
            <person name="Sakyi L.B."/>
            <person name="Cui X."/>
            <person name="Yuan T."/>
            <person name="Jiang B."/>
            <person name="Yang W."/>
            <person name="Lam T.T.-Y."/>
            <person name="Chang Q."/>
            <person name="Ding S."/>
            <person name="Wang X."/>
            <person name="Zhu J."/>
            <person name="Ruan X."/>
            <person name="Zhao L."/>
            <person name="Wei J."/>
            <person name="Que T."/>
            <person name="Du C."/>
            <person name="Cheng J."/>
            <person name="Dai P."/>
            <person name="Han X."/>
            <person name="Huang E."/>
            <person name="Gao Y."/>
            <person name="Liu J."/>
            <person name="Shao H."/>
            <person name="Ye R."/>
            <person name="Li L."/>
            <person name="Wei W."/>
            <person name="Wang X."/>
            <person name="Wang C."/>
            <person name="Huo Q."/>
            <person name="Li W."/>
            <person name="Guo W."/>
            <person name="Chen H."/>
            <person name="Chen S."/>
            <person name="Zhou L."/>
            <person name="Zhou L."/>
            <person name="Ni X."/>
            <person name="Tian J."/>
            <person name="Zhou Y."/>
            <person name="Sheng Y."/>
            <person name="Liu T."/>
            <person name="Pan Y."/>
            <person name="Xia L."/>
            <person name="Li J."/>
            <person name="Zhao F."/>
            <person name="Cao W."/>
        </authorList>
    </citation>
    <scope>NUCLEOTIDE SEQUENCE</scope>
    <source>
        <strain evidence="1">Rmic-2018</strain>
        <tissue evidence="1">Larvae</tissue>
    </source>
</reference>
<dbReference type="VEuPathDB" id="VectorBase:LOC119168406"/>
<dbReference type="AlphaFoldDB" id="A0A9J6DTX3"/>
<name>A0A9J6DTX3_RHIMP</name>
<sequence length="243" mass="27093">MLRLFDVSVPRSADIISIIEAMNKLTPYTLAPAMTAPEPSIVRMLIRDFTEKAILPIPTGRLVLLFNEYLMRARCFPPYDVVEVENVGLLRCVVYISELGVETQQALTLSLGLRVAHELVWMAHSEIADVTLKIAGLPRSAHARRCLVDIENAYLTNHVSFLTIRVYASKRYAVTNCMVRMALVRADEECPRQGVPFVSRSHNERGEEVETLGGFAGSQNSPELLFLGGAGEVPEPVFLRPLR</sequence>
<gene>
    <name evidence="1" type="ORF">HPB51_010021</name>
</gene>
<protein>
    <submittedName>
        <fullName evidence="1">Uncharacterized protein</fullName>
    </submittedName>
</protein>
<reference evidence="1" key="1">
    <citation type="journal article" date="2020" name="Cell">
        <title>Large-Scale Comparative Analyses of Tick Genomes Elucidate Their Genetic Diversity and Vector Capacities.</title>
        <authorList>
            <consortium name="Tick Genome and Microbiome Consortium (TIGMIC)"/>
            <person name="Jia N."/>
            <person name="Wang J."/>
            <person name="Shi W."/>
            <person name="Du L."/>
            <person name="Sun Y."/>
            <person name="Zhan W."/>
            <person name="Jiang J.F."/>
            <person name="Wang Q."/>
            <person name="Zhang B."/>
            <person name="Ji P."/>
            <person name="Bell-Sakyi L."/>
            <person name="Cui X.M."/>
            <person name="Yuan T.T."/>
            <person name="Jiang B.G."/>
            <person name="Yang W.F."/>
            <person name="Lam T.T."/>
            <person name="Chang Q.C."/>
            <person name="Ding S.J."/>
            <person name="Wang X.J."/>
            <person name="Zhu J.G."/>
            <person name="Ruan X.D."/>
            <person name="Zhao L."/>
            <person name="Wei J.T."/>
            <person name="Ye R.Z."/>
            <person name="Que T.C."/>
            <person name="Du C.H."/>
            <person name="Zhou Y.H."/>
            <person name="Cheng J.X."/>
            <person name="Dai P.F."/>
            <person name="Guo W.B."/>
            <person name="Han X.H."/>
            <person name="Huang E.J."/>
            <person name="Li L.F."/>
            <person name="Wei W."/>
            <person name="Gao Y.C."/>
            <person name="Liu J.Z."/>
            <person name="Shao H.Z."/>
            <person name="Wang X."/>
            <person name="Wang C.C."/>
            <person name="Yang T.C."/>
            <person name="Huo Q.B."/>
            <person name="Li W."/>
            <person name="Chen H.Y."/>
            <person name="Chen S.E."/>
            <person name="Zhou L.G."/>
            <person name="Ni X.B."/>
            <person name="Tian J.H."/>
            <person name="Sheng Y."/>
            <person name="Liu T."/>
            <person name="Pan Y.S."/>
            <person name="Xia L.Y."/>
            <person name="Li J."/>
            <person name="Zhao F."/>
            <person name="Cao W.C."/>
        </authorList>
    </citation>
    <scope>NUCLEOTIDE SEQUENCE</scope>
    <source>
        <strain evidence="1">Rmic-2018</strain>
    </source>
</reference>
<proteinExistence type="predicted"/>
<evidence type="ECO:0000313" key="2">
    <source>
        <dbReference type="Proteomes" id="UP000821866"/>
    </source>
</evidence>
<dbReference type="Proteomes" id="UP000821866">
    <property type="component" value="Unassembled WGS sequence"/>
</dbReference>
<accession>A0A9J6DTX3</accession>